<dbReference type="InterPro" id="IPR043502">
    <property type="entry name" value="DNA/RNA_pol_sf"/>
</dbReference>
<dbReference type="Gene3D" id="3.40.1170.60">
    <property type="match status" value="1"/>
</dbReference>
<dbReference type="SUPFAM" id="SSF56672">
    <property type="entry name" value="DNA/RNA polymerases"/>
    <property type="match status" value="1"/>
</dbReference>
<evidence type="ECO:0000313" key="3">
    <source>
        <dbReference type="EMBL" id="KSW10675.1"/>
    </source>
</evidence>
<protein>
    <submittedName>
        <fullName evidence="3">ImpB/MucB/SamB family protein</fullName>
    </submittedName>
</protein>
<dbReference type="Pfam" id="PF00817">
    <property type="entry name" value="IMS"/>
    <property type="match status" value="1"/>
</dbReference>
<dbReference type="CDD" id="cd03468">
    <property type="entry name" value="PolY_like"/>
    <property type="match status" value="1"/>
</dbReference>
<feature type="domain" description="UmuC" evidence="2">
    <location>
        <begin position="27"/>
        <end position="139"/>
    </location>
</feature>
<gene>
    <name evidence="3" type="ORF">APY09_07535</name>
</gene>
<dbReference type="PANTHER" id="PTHR35369:SF2">
    <property type="entry name" value="BLR3025 PROTEIN"/>
    <property type="match status" value="1"/>
</dbReference>
<dbReference type="EMBL" id="LLVT01000003">
    <property type="protein sequence ID" value="KSW10675.1"/>
    <property type="molecule type" value="Genomic_DNA"/>
</dbReference>
<dbReference type="AlphaFoldDB" id="A0A0V8RRR8"/>
<dbReference type="OrthoDB" id="5244088at2"/>
<dbReference type="GO" id="GO:0006281">
    <property type="term" value="P:DNA repair"/>
    <property type="evidence" value="ECO:0007669"/>
    <property type="project" value="InterPro"/>
</dbReference>
<name>A0A0V8RRR8_9ACTO</name>
<evidence type="ECO:0000259" key="2">
    <source>
        <dbReference type="Pfam" id="PF00817"/>
    </source>
</evidence>
<comment type="caution">
    <text evidence="3">The sequence shown here is derived from an EMBL/GenBank/DDBJ whole genome shotgun (WGS) entry which is preliminary data.</text>
</comment>
<evidence type="ECO:0000256" key="1">
    <source>
        <dbReference type="ARBA" id="ARBA00022763"/>
    </source>
</evidence>
<keyword evidence="1" id="KW-0227">DNA damage</keyword>
<dbReference type="InterPro" id="IPR050356">
    <property type="entry name" value="SulA_CellDiv_inhibitor"/>
</dbReference>
<proteinExistence type="predicted"/>
<reference evidence="3 4" key="1">
    <citation type="submission" date="2015-10" db="EMBL/GenBank/DDBJ databases">
        <title>Draft Genome of Actinomyces odontolyticus subsp. actinosynbacter strain XH001.</title>
        <authorList>
            <person name="Mclean J.S."/>
            <person name="He X."/>
        </authorList>
    </citation>
    <scope>NUCLEOTIDE SEQUENCE [LARGE SCALE GENOMIC DNA]</scope>
    <source>
        <strain evidence="3 4">XH001</strain>
    </source>
</reference>
<dbReference type="PANTHER" id="PTHR35369">
    <property type="entry name" value="BLR3025 PROTEIN-RELATED"/>
    <property type="match status" value="1"/>
</dbReference>
<dbReference type="Proteomes" id="UP000054686">
    <property type="component" value="Unassembled WGS sequence"/>
</dbReference>
<sequence>MVVWVPDWPVHCLVVDLPPGGAGAVVHSERIEVASGAARSAGVRSDMSVREATYVCPDLVCLPRDPDREARAFSAVVDAFDSVAAGVECVRPGVARCRARGPARWHGSEEAAALALVSAIEESVGVECFVGIADGPVASLEAAREGRIVPAGESQSFLGRVPLHRALWAVPVAMADRAADTIELLTGLGVHTCADFLALGRGRVCERFGDVGEQLWNLASGGDSAITLAGRIQPDITMECVIDVGGESIDTMMVPIGRIARDLSQRLGRGGLVSQTLRIDVEDAGGGQRTRTWSGCDVCASDDVALRVRWTLAGWTSGIEGPSGAVTCIRVTACDPRVGRSASALWGRSDRERDVSRSVVRIQGMAGPDSLLIPRVQGGYDPRSRVVMTRWGSKPLLRPHEGAWEGRISHPPATLFDEPVRVRIVGASGAFDDVRVDHRGALSAAPAYLVSERDVSQSVSGRGRRAAISRVEGPWPVGGRWWAQERPRAYMRALLEDGRDVLLVWKEGEWAIEGLSQ</sequence>
<organism evidence="3 4">
    <name type="scientific">Schaalia odontolytica</name>
    <dbReference type="NCBI Taxonomy" id="1660"/>
    <lineage>
        <taxon>Bacteria</taxon>
        <taxon>Bacillati</taxon>
        <taxon>Actinomycetota</taxon>
        <taxon>Actinomycetes</taxon>
        <taxon>Actinomycetales</taxon>
        <taxon>Actinomycetaceae</taxon>
        <taxon>Schaalia</taxon>
    </lineage>
</organism>
<evidence type="ECO:0000313" key="4">
    <source>
        <dbReference type="Proteomes" id="UP000054686"/>
    </source>
</evidence>
<dbReference type="InterPro" id="IPR001126">
    <property type="entry name" value="UmuC"/>
</dbReference>
<accession>A0A0V8RRR8</accession>
<dbReference type="RefSeq" id="WP_060567521.1">
    <property type="nucleotide sequence ID" value="NZ_CP040006.1"/>
</dbReference>